<dbReference type="Proteomes" id="UP001057402">
    <property type="component" value="Chromosome 9"/>
</dbReference>
<gene>
    <name evidence="1" type="ORF">MLD38_031240</name>
</gene>
<evidence type="ECO:0000313" key="1">
    <source>
        <dbReference type="EMBL" id="KAI4325876.1"/>
    </source>
</evidence>
<name>A0ACB9MSM2_9MYRT</name>
<evidence type="ECO:0000313" key="2">
    <source>
        <dbReference type="Proteomes" id="UP001057402"/>
    </source>
</evidence>
<organism evidence="1 2">
    <name type="scientific">Melastoma candidum</name>
    <dbReference type="NCBI Taxonomy" id="119954"/>
    <lineage>
        <taxon>Eukaryota</taxon>
        <taxon>Viridiplantae</taxon>
        <taxon>Streptophyta</taxon>
        <taxon>Embryophyta</taxon>
        <taxon>Tracheophyta</taxon>
        <taxon>Spermatophyta</taxon>
        <taxon>Magnoliopsida</taxon>
        <taxon>eudicotyledons</taxon>
        <taxon>Gunneridae</taxon>
        <taxon>Pentapetalae</taxon>
        <taxon>rosids</taxon>
        <taxon>malvids</taxon>
        <taxon>Myrtales</taxon>
        <taxon>Melastomataceae</taxon>
        <taxon>Melastomatoideae</taxon>
        <taxon>Melastomateae</taxon>
        <taxon>Melastoma</taxon>
    </lineage>
</organism>
<sequence length="342" mass="39252">MMSSPASFSFHALPNFVNTSVKFSPLRSSLYCNSTVKVPPFSRRRPPLRLLLEQSASSRRPPNRRFIEFLSQKAAVILLGSFIFMGFTASCRSLALSAKTGETRKENVAEREAERGDGMWERVLEGDPRNVEALKALLYGKMREGKMKEAVKYVEMLIEVEGKDVVEWRLLLGLCYETMGQLSTAKRIFREILEESPLLLRALHGLAMTMHKNHEGPAMFEMLSKALEQARHEKRVTEERNIRILIAQMHVIEGNLEDGLKECQDLVRENPGDFRPYLCQGIIYSLMNQKEEAQQQFDTYRDLVPEEIPHRGFLDKAMLAAKAKTREQQQPPKEYAAEFLNR</sequence>
<dbReference type="EMBL" id="CM042888">
    <property type="protein sequence ID" value="KAI4325876.1"/>
    <property type="molecule type" value="Genomic_DNA"/>
</dbReference>
<proteinExistence type="predicted"/>
<protein>
    <submittedName>
        <fullName evidence="1">Uncharacterized protein</fullName>
    </submittedName>
</protein>
<keyword evidence="2" id="KW-1185">Reference proteome</keyword>
<accession>A0ACB9MSM2</accession>
<comment type="caution">
    <text evidence="1">The sequence shown here is derived from an EMBL/GenBank/DDBJ whole genome shotgun (WGS) entry which is preliminary data.</text>
</comment>
<reference evidence="2" key="1">
    <citation type="journal article" date="2023" name="Front. Plant Sci.">
        <title>Chromosomal-level genome assembly of Melastoma candidum provides insights into trichome evolution.</title>
        <authorList>
            <person name="Zhong Y."/>
            <person name="Wu W."/>
            <person name="Sun C."/>
            <person name="Zou P."/>
            <person name="Liu Y."/>
            <person name="Dai S."/>
            <person name="Zhou R."/>
        </authorList>
    </citation>
    <scope>NUCLEOTIDE SEQUENCE [LARGE SCALE GENOMIC DNA]</scope>
</reference>